<feature type="transmembrane region" description="Helical" evidence="1">
    <location>
        <begin position="12"/>
        <end position="34"/>
    </location>
</feature>
<evidence type="ECO:0000313" key="2">
    <source>
        <dbReference type="EMBL" id="SHK18975.1"/>
    </source>
</evidence>
<dbReference type="RefSeq" id="WP_072903959.1">
    <property type="nucleotide sequence ID" value="NZ_FRAD01000016.1"/>
</dbReference>
<reference evidence="2 3" key="1">
    <citation type="submission" date="2016-11" db="EMBL/GenBank/DDBJ databases">
        <authorList>
            <person name="Jaros S."/>
            <person name="Januszkiewicz K."/>
            <person name="Wedrychowicz H."/>
        </authorList>
    </citation>
    <scope>NUCLEOTIDE SEQUENCE [LARGE SCALE GENOMIC DNA]</scope>
    <source>
        <strain evidence="2 3">DSM 3090</strain>
    </source>
</reference>
<organism evidence="2 3">
    <name type="scientific">Hathewaya proteolytica DSM 3090</name>
    <dbReference type="NCBI Taxonomy" id="1121331"/>
    <lineage>
        <taxon>Bacteria</taxon>
        <taxon>Bacillati</taxon>
        <taxon>Bacillota</taxon>
        <taxon>Clostridia</taxon>
        <taxon>Eubacteriales</taxon>
        <taxon>Clostridiaceae</taxon>
        <taxon>Hathewaya</taxon>
    </lineage>
</organism>
<name>A0A1M6QFM6_9CLOT</name>
<dbReference type="PANTHER" id="PTHR37308:SF1">
    <property type="entry name" value="POLYPRENYL-PHOSPHATE TRANSPORTER"/>
    <property type="match status" value="1"/>
</dbReference>
<accession>A0A1M6QFM6</accession>
<keyword evidence="1" id="KW-0812">Transmembrane</keyword>
<dbReference type="Proteomes" id="UP000183952">
    <property type="component" value="Unassembled WGS sequence"/>
</dbReference>
<feature type="transmembrane region" description="Helical" evidence="1">
    <location>
        <begin position="84"/>
        <end position="100"/>
    </location>
</feature>
<gene>
    <name evidence="2" type="ORF">SAMN02745248_02006</name>
</gene>
<feature type="transmembrane region" description="Helical" evidence="1">
    <location>
        <begin position="54"/>
        <end position="77"/>
    </location>
</feature>
<feature type="transmembrane region" description="Helical" evidence="1">
    <location>
        <begin position="149"/>
        <end position="179"/>
    </location>
</feature>
<feature type="transmembrane region" description="Helical" evidence="1">
    <location>
        <begin position="112"/>
        <end position="129"/>
    </location>
</feature>
<feature type="transmembrane region" description="Helical" evidence="1">
    <location>
        <begin position="248"/>
        <end position="266"/>
    </location>
</feature>
<keyword evidence="1" id="KW-1133">Transmembrane helix</keyword>
<feature type="transmembrane region" description="Helical" evidence="1">
    <location>
        <begin position="222"/>
        <end position="242"/>
    </location>
</feature>
<protein>
    <submittedName>
        <fullName evidence="2">Putative membrane protein</fullName>
    </submittedName>
</protein>
<dbReference type="AlphaFoldDB" id="A0A1M6QFM6"/>
<keyword evidence="3" id="KW-1185">Reference proteome</keyword>
<dbReference type="InterPro" id="IPR007163">
    <property type="entry name" value="VCA0040-like"/>
</dbReference>
<sequence>MKILFNIIKGMVLGIANVIPGVSGGTMAVVLGIYDKIISSVNNLLKDFKNSVKFLAQIGIGVGLGVLLFSNIISFLLTNYPQQTNFLFIGLILGTCPLLYKKATEEKVKPINYLWFIIAFGILVLMSVFKDVGRDSSTIIRHVSIASVFPLILAGFVAAMAMVLPGISGSFVLLLLGLYNSLVIAVKEFNIVLLSVVTLGVILGFITMTKTVEALFKKYPQAAYWTILGLVLGSLFAIYPGFSFNLNGFTSILTLLIGFVIAYLIGKQE</sequence>
<keyword evidence="1" id="KW-0472">Membrane</keyword>
<dbReference type="OrthoDB" id="9793746at2"/>
<proteinExistence type="predicted"/>
<dbReference type="EMBL" id="FRAD01000016">
    <property type="protein sequence ID" value="SHK18975.1"/>
    <property type="molecule type" value="Genomic_DNA"/>
</dbReference>
<dbReference type="STRING" id="1121331.SAMN02745248_02006"/>
<feature type="transmembrane region" description="Helical" evidence="1">
    <location>
        <begin position="191"/>
        <end position="210"/>
    </location>
</feature>
<dbReference type="Pfam" id="PF04018">
    <property type="entry name" value="VCA0040-like"/>
    <property type="match status" value="1"/>
</dbReference>
<evidence type="ECO:0000313" key="3">
    <source>
        <dbReference type="Proteomes" id="UP000183952"/>
    </source>
</evidence>
<dbReference type="PANTHER" id="PTHR37308">
    <property type="entry name" value="INTEGRAL MEMBRANE PROTEIN"/>
    <property type="match status" value="1"/>
</dbReference>
<evidence type="ECO:0000256" key="1">
    <source>
        <dbReference type="SAM" id="Phobius"/>
    </source>
</evidence>